<dbReference type="InterPro" id="IPR045527">
    <property type="entry name" value="DUF6470"/>
</dbReference>
<evidence type="ECO:0000313" key="1">
    <source>
        <dbReference type="EMBL" id="KIL36696.1"/>
    </source>
</evidence>
<sequence length="189" mass="20805">MEFLRLSIHQTMGRIGMESRPGQSEIRSPSGQLDITSPSAHLQIRQPKGELQIDSSAALKALALGGPIETGEMLTEQANERAMQAIARIAQKGDRMAQITNKNDAVADLAMNAMEDDAEGLRVTGPASYMNISLNYIPHAAEIEITAQHPSIEYTPSRPEINYTPGNVKIYVDQMNSIRMWVSSYDLYA</sequence>
<dbReference type="EMBL" id="JXAL01000006">
    <property type="protein sequence ID" value="KIL36696.1"/>
    <property type="molecule type" value="Genomic_DNA"/>
</dbReference>
<dbReference type="RefSeq" id="WP_041061300.1">
    <property type="nucleotide sequence ID" value="NZ_JXAL01000006.1"/>
</dbReference>
<gene>
    <name evidence="1" type="ORF">SD71_06765</name>
</gene>
<dbReference type="Proteomes" id="UP000054526">
    <property type="component" value="Unassembled WGS sequence"/>
</dbReference>
<keyword evidence="2" id="KW-1185">Reference proteome</keyword>
<comment type="caution">
    <text evidence="1">The sequence shown here is derived from an EMBL/GenBank/DDBJ whole genome shotgun (WGS) entry which is preliminary data.</text>
</comment>
<protein>
    <submittedName>
        <fullName evidence="1">Uncharacterized protein</fullName>
    </submittedName>
</protein>
<evidence type="ECO:0000313" key="2">
    <source>
        <dbReference type="Proteomes" id="UP000054526"/>
    </source>
</evidence>
<proteinExistence type="predicted"/>
<reference evidence="1 2" key="1">
    <citation type="submission" date="2014-12" db="EMBL/GenBank/DDBJ databases">
        <title>Draft genome sequence of Cohnella kolymensis strain B-2846.</title>
        <authorList>
            <person name="Karlyshev A.V."/>
            <person name="Kudryashova E.B."/>
        </authorList>
    </citation>
    <scope>NUCLEOTIDE SEQUENCE [LARGE SCALE GENOMIC DNA]</scope>
    <source>
        <strain evidence="1 2">VKM B-2846</strain>
    </source>
</reference>
<accession>A0ABR5A6S1</accession>
<dbReference type="Pfam" id="PF20074">
    <property type="entry name" value="DUF6470"/>
    <property type="match status" value="1"/>
</dbReference>
<organism evidence="1 2">
    <name type="scientific">Cohnella kolymensis</name>
    <dbReference type="NCBI Taxonomy" id="1590652"/>
    <lineage>
        <taxon>Bacteria</taxon>
        <taxon>Bacillati</taxon>
        <taxon>Bacillota</taxon>
        <taxon>Bacilli</taxon>
        <taxon>Bacillales</taxon>
        <taxon>Paenibacillaceae</taxon>
        <taxon>Cohnella</taxon>
    </lineage>
</organism>
<name>A0ABR5A6S1_9BACL</name>